<comment type="function">
    <text evidence="14 20">DNA polymerase III is a complex, multichain enzyme responsible for most of the replicative synthesis in bacteria. The epsilon subunit contain the editing function and is a proofreading 3'-5' exonuclease.</text>
</comment>
<dbReference type="CDD" id="cd06131">
    <property type="entry name" value="DNA_pol_III_epsilon_Ecoli_like"/>
    <property type="match status" value="1"/>
</dbReference>
<feature type="binding site" evidence="19">
    <location>
        <position position="10"/>
    </location>
    <ligand>
        <name>a divalent metal cation</name>
        <dbReference type="ChEBI" id="CHEBI:60240"/>
        <label>1</label>
        <note>catalytic</note>
    </ligand>
</feature>
<gene>
    <name evidence="20" type="primary">dnaQ</name>
    <name evidence="22" type="ORF">SAMN07250955_103168</name>
</gene>
<dbReference type="SMART" id="SM00479">
    <property type="entry name" value="EXOIII"/>
    <property type="match status" value="1"/>
</dbReference>
<dbReference type="NCBIfam" id="NF004316">
    <property type="entry name" value="PRK05711.1"/>
    <property type="match status" value="1"/>
</dbReference>
<feature type="binding site" evidence="18">
    <location>
        <position position="8"/>
    </location>
    <ligand>
        <name>substrate</name>
    </ligand>
</feature>
<organism evidence="22 23">
    <name type="scientific">Arboricoccus pini</name>
    <dbReference type="NCBI Taxonomy" id="1963835"/>
    <lineage>
        <taxon>Bacteria</taxon>
        <taxon>Pseudomonadati</taxon>
        <taxon>Pseudomonadota</taxon>
        <taxon>Alphaproteobacteria</taxon>
        <taxon>Geminicoccales</taxon>
        <taxon>Geminicoccaceae</taxon>
        <taxon>Arboricoccus</taxon>
    </lineage>
</organism>
<dbReference type="Pfam" id="PF00929">
    <property type="entry name" value="RNase_T"/>
    <property type="match status" value="1"/>
</dbReference>
<dbReference type="InterPro" id="IPR036397">
    <property type="entry name" value="RNaseH_sf"/>
</dbReference>
<dbReference type="GO" id="GO:0045004">
    <property type="term" value="P:DNA replication proofreading"/>
    <property type="evidence" value="ECO:0007669"/>
    <property type="project" value="TreeGrafter"/>
</dbReference>
<feature type="binding site" evidence="19">
    <location>
        <position position="8"/>
    </location>
    <ligand>
        <name>a divalent metal cation</name>
        <dbReference type="ChEBI" id="CHEBI:60240"/>
        <label>1</label>
        <note>catalytic</note>
    </ligand>
</feature>
<evidence type="ECO:0000256" key="16">
    <source>
        <dbReference type="ARBA" id="ARBA00049244"/>
    </source>
</evidence>
<dbReference type="GO" id="GO:0008408">
    <property type="term" value="F:3'-5' exonuclease activity"/>
    <property type="evidence" value="ECO:0007669"/>
    <property type="project" value="TreeGrafter"/>
</dbReference>
<keyword evidence="5 20" id="KW-0548">Nucleotidyltransferase</keyword>
<keyword evidence="12 20" id="KW-0239">DNA-directed DNA polymerase</keyword>
<evidence type="ECO:0000256" key="13">
    <source>
        <dbReference type="ARBA" id="ARBA00023211"/>
    </source>
</evidence>
<feature type="domain" description="Exonuclease" evidence="21">
    <location>
        <begin position="3"/>
        <end position="175"/>
    </location>
</feature>
<dbReference type="Gene3D" id="3.30.420.10">
    <property type="entry name" value="Ribonuclease H-like superfamily/Ribonuclease H"/>
    <property type="match status" value="1"/>
</dbReference>
<dbReference type="EMBL" id="FYEH01000003">
    <property type="protein sequence ID" value="SNB62697.1"/>
    <property type="molecule type" value="Genomic_DNA"/>
</dbReference>
<evidence type="ECO:0000256" key="6">
    <source>
        <dbReference type="ARBA" id="ARBA00022705"/>
    </source>
</evidence>
<keyword evidence="10 20" id="KW-0269">Exonuclease</keyword>
<dbReference type="GO" id="GO:0005829">
    <property type="term" value="C:cytosol"/>
    <property type="evidence" value="ECO:0007669"/>
    <property type="project" value="TreeGrafter"/>
</dbReference>
<evidence type="ECO:0000256" key="17">
    <source>
        <dbReference type="PIRSR" id="PIRSR606309-1"/>
    </source>
</evidence>
<dbReference type="Proteomes" id="UP000197065">
    <property type="component" value="Unassembled WGS sequence"/>
</dbReference>
<feature type="active site" description="Proton acceptor" evidence="17">
    <location>
        <position position="153"/>
    </location>
</feature>
<evidence type="ECO:0000256" key="10">
    <source>
        <dbReference type="ARBA" id="ARBA00022839"/>
    </source>
</evidence>
<evidence type="ECO:0000256" key="12">
    <source>
        <dbReference type="ARBA" id="ARBA00022932"/>
    </source>
</evidence>
<name>A0A212QSW0_9PROT</name>
<evidence type="ECO:0000256" key="4">
    <source>
        <dbReference type="ARBA" id="ARBA00022679"/>
    </source>
</evidence>
<dbReference type="FunFam" id="3.30.420.10:FF:000012">
    <property type="entry name" value="DNA polymerase III subunit epsilon"/>
    <property type="match status" value="1"/>
</dbReference>
<evidence type="ECO:0000256" key="19">
    <source>
        <dbReference type="PIRSR" id="PIRSR606309-3"/>
    </source>
</evidence>
<protein>
    <recommendedName>
        <fullName evidence="3 20">DNA polymerase III subunit epsilon</fullName>
        <ecNumber evidence="2 20">2.7.7.7</ecNumber>
    </recommendedName>
</protein>
<dbReference type="InterPro" id="IPR006054">
    <property type="entry name" value="DnaQ"/>
</dbReference>
<evidence type="ECO:0000256" key="18">
    <source>
        <dbReference type="PIRSR" id="PIRSR606309-2"/>
    </source>
</evidence>
<evidence type="ECO:0000256" key="8">
    <source>
        <dbReference type="ARBA" id="ARBA00022723"/>
    </source>
</evidence>
<keyword evidence="8 19" id="KW-0479">Metal-binding</keyword>
<proteinExistence type="predicted"/>
<feature type="binding site" evidence="19">
    <location>
        <position position="158"/>
    </location>
    <ligand>
        <name>a divalent metal cation</name>
        <dbReference type="ChEBI" id="CHEBI:60240"/>
        <label>1</label>
        <note>catalytic</note>
    </ligand>
</feature>
<evidence type="ECO:0000256" key="15">
    <source>
        <dbReference type="ARBA" id="ARBA00026073"/>
    </source>
</evidence>
<evidence type="ECO:0000313" key="22">
    <source>
        <dbReference type="EMBL" id="SNB62697.1"/>
    </source>
</evidence>
<dbReference type="GO" id="GO:0046872">
    <property type="term" value="F:metal ion binding"/>
    <property type="evidence" value="ECO:0007669"/>
    <property type="project" value="UniProtKB-KW"/>
</dbReference>
<keyword evidence="6 20" id="KW-0235">DNA replication</keyword>
<comment type="catalytic activity">
    <reaction evidence="16 20">
        <text>DNA(n) + a 2'-deoxyribonucleoside 5'-triphosphate = DNA(n+1) + diphosphate</text>
        <dbReference type="Rhea" id="RHEA:22508"/>
        <dbReference type="Rhea" id="RHEA-COMP:17339"/>
        <dbReference type="Rhea" id="RHEA-COMP:17340"/>
        <dbReference type="ChEBI" id="CHEBI:33019"/>
        <dbReference type="ChEBI" id="CHEBI:61560"/>
        <dbReference type="ChEBI" id="CHEBI:173112"/>
        <dbReference type="EC" id="2.7.7.7"/>
    </reaction>
</comment>
<dbReference type="InterPro" id="IPR006309">
    <property type="entry name" value="DnaQ_proteo"/>
</dbReference>
<dbReference type="NCBIfam" id="TIGR01406">
    <property type="entry name" value="dnaQ_proteo"/>
    <property type="match status" value="1"/>
</dbReference>
<dbReference type="InterPro" id="IPR013520">
    <property type="entry name" value="Ribonucl_H"/>
</dbReference>
<dbReference type="AlphaFoldDB" id="A0A212QSW0"/>
<dbReference type="SUPFAM" id="SSF53098">
    <property type="entry name" value="Ribonuclease H-like"/>
    <property type="match status" value="1"/>
</dbReference>
<evidence type="ECO:0000259" key="21">
    <source>
        <dbReference type="SMART" id="SM00479"/>
    </source>
</evidence>
<keyword evidence="11 19" id="KW-0460">Magnesium</keyword>
<accession>A0A212QSW0</accession>
<comment type="cofactor">
    <cofactor evidence="1 20">
        <name>Mn(2+)</name>
        <dbReference type="ChEBI" id="CHEBI:29035"/>
    </cofactor>
</comment>
<evidence type="ECO:0000256" key="11">
    <source>
        <dbReference type="ARBA" id="ARBA00022842"/>
    </source>
</evidence>
<evidence type="ECO:0000256" key="14">
    <source>
        <dbReference type="ARBA" id="ARBA00025483"/>
    </source>
</evidence>
<evidence type="ECO:0000256" key="5">
    <source>
        <dbReference type="ARBA" id="ARBA00022695"/>
    </source>
</evidence>
<reference evidence="22 23" key="1">
    <citation type="submission" date="2017-06" db="EMBL/GenBank/DDBJ databases">
        <authorList>
            <person name="Kim H.J."/>
            <person name="Triplett B.A."/>
        </authorList>
    </citation>
    <scope>NUCLEOTIDE SEQUENCE [LARGE SCALE GENOMIC DNA]</scope>
    <source>
        <strain evidence="22 23">B29T1</strain>
    </source>
</reference>
<dbReference type="EC" id="2.7.7.7" evidence="2 20"/>
<dbReference type="PANTHER" id="PTHR30231:SF41">
    <property type="entry name" value="DNA POLYMERASE III SUBUNIT EPSILON"/>
    <property type="match status" value="1"/>
</dbReference>
<dbReference type="GO" id="GO:0003887">
    <property type="term" value="F:DNA-directed DNA polymerase activity"/>
    <property type="evidence" value="ECO:0007669"/>
    <property type="project" value="UniProtKB-KW"/>
</dbReference>
<feature type="binding site" evidence="18">
    <location>
        <position position="58"/>
    </location>
    <ligand>
        <name>substrate</name>
    </ligand>
</feature>
<keyword evidence="13 19" id="KW-0464">Manganese</keyword>
<dbReference type="GO" id="GO:0003677">
    <property type="term" value="F:DNA binding"/>
    <property type="evidence" value="ECO:0007669"/>
    <property type="project" value="InterPro"/>
</dbReference>
<comment type="subunit">
    <text evidence="15 20">DNA polymerase III contains a core (composed of alpha, epsilon and theta chains) that associates with a tau subunit. This core dimerizes to form the POLIII' complex. PolIII' associates with the gamma complex (composed of gamma, delta, delta', psi and chi chains) and with the beta chain to form the complete DNA polymerase III complex.</text>
</comment>
<sequence length="226" mass="25211">MIREIVMDTETTGLDPNQGHRLVELGAVELINHVPTGRTFHRYINPERDMPEEAQRIHGLSAEFLSAHPVFAASEVVDEFIAFIADSALVIHNAAFDMRFINAEFARCGRPLLHQSRAIDTLTIAQRRFPGAPNSLDALCRRFGVDNSARTKHGALLDSEILAEVYLHLLGGRQVTLGLMTPDVRANGGRTVVRNRHEPRIFTPSVAELEAHEAFIGKLKHAIWLQ</sequence>
<dbReference type="NCBIfam" id="TIGR00573">
    <property type="entry name" value="dnaq"/>
    <property type="match status" value="1"/>
</dbReference>
<evidence type="ECO:0000256" key="3">
    <source>
        <dbReference type="ARBA" id="ARBA00020352"/>
    </source>
</evidence>
<keyword evidence="9 20" id="KW-0378">Hydrolase</keyword>
<feature type="binding site" evidence="18">
    <location>
        <position position="53"/>
    </location>
    <ligand>
        <name>substrate</name>
    </ligand>
</feature>
<keyword evidence="7 20" id="KW-0540">Nuclease</keyword>
<feature type="binding site" evidence="18">
    <location>
        <position position="10"/>
    </location>
    <ligand>
        <name>substrate</name>
    </ligand>
</feature>
<dbReference type="InterPro" id="IPR012337">
    <property type="entry name" value="RNaseH-like_sf"/>
</dbReference>
<evidence type="ECO:0000256" key="2">
    <source>
        <dbReference type="ARBA" id="ARBA00012417"/>
    </source>
</evidence>
<keyword evidence="23" id="KW-1185">Reference proteome</keyword>
<evidence type="ECO:0000256" key="1">
    <source>
        <dbReference type="ARBA" id="ARBA00001936"/>
    </source>
</evidence>
<keyword evidence="4 20" id="KW-0808">Transferase</keyword>
<feature type="binding site" evidence="18">
    <location>
        <position position="158"/>
    </location>
    <ligand>
        <name>substrate</name>
    </ligand>
</feature>
<evidence type="ECO:0000313" key="23">
    <source>
        <dbReference type="Proteomes" id="UP000197065"/>
    </source>
</evidence>
<comment type="cofactor">
    <cofactor evidence="19">
        <name>Mg(2+)</name>
        <dbReference type="ChEBI" id="CHEBI:18420"/>
    </cofactor>
    <cofactor evidence="19">
        <name>Mn(2+)</name>
        <dbReference type="ChEBI" id="CHEBI:29035"/>
    </cofactor>
    <text evidence="19">Binds 2 divalent metal cations. Magnesium or manganese.</text>
</comment>
<dbReference type="PANTHER" id="PTHR30231">
    <property type="entry name" value="DNA POLYMERASE III SUBUNIT EPSILON"/>
    <property type="match status" value="1"/>
</dbReference>
<evidence type="ECO:0000256" key="9">
    <source>
        <dbReference type="ARBA" id="ARBA00022801"/>
    </source>
</evidence>
<evidence type="ECO:0000256" key="20">
    <source>
        <dbReference type="RuleBase" id="RU364087"/>
    </source>
</evidence>
<evidence type="ECO:0000256" key="7">
    <source>
        <dbReference type="ARBA" id="ARBA00022722"/>
    </source>
</evidence>